<evidence type="ECO:0000313" key="7">
    <source>
        <dbReference type="Proteomes" id="UP000071641"/>
    </source>
</evidence>
<keyword evidence="7" id="KW-1185">Reference proteome</keyword>
<dbReference type="GO" id="GO:1902495">
    <property type="term" value="C:transmembrane transporter complex"/>
    <property type="evidence" value="ECO:0007669"/>
    <property type="project" value="UniProtKB-ARBA"/>
</dbReference>
<dbReference type="CDD" id="cd03255">
    <property type="entry name" value="ABC_MJ0796_LolCDE_FtsE"/>
    <property type="match status" value="1"/>
</dbReference>
<keyword evidence="3 6" id="KW-0067">ATP-binding</keyword>
<comment type="similarity">
    <text evidence="4">Belongs to the ABC transporter superfamily. Macrolide exporter (TC 3.A.1.122) family.</text>
</comment>
<evidence type="ECO:0000313" key="6">
    <source>
        <dbReference type="EMBL" id="CZF83010.1"/>
    </source>
</evidence>
<dbReference type="AlphaFoldDB" id="A0A128F932"/>
<dbReference type="EC" id="3.6.3.-" evidence="6"/>
<keyword evidence="2" id="KW-0547">Nucleotide-binding</keyword>
<gene>
    <name evidence="6" type="primary">macB_1</name>
    <name evidence="6" type="ORF">GCE9029_03577</name>
</gene>
<dbReference type="InterPro" id="IPR003593">
    <property type="entry name" value="AAA+_ATPase"/>
</dbReference>
<dbReference type="FunFam" id="3.40.50.300:FF:000032">
    <property type="entry name" value="Export ABC transporter ATP-binding protein"/>
    <property type="match status" value="1"/>
</dbReference>
<evidence type="ECO:0000256" key="4">
    <source>
        <dbReference type="ARBA" id="ARBA00038388"/>
    </source>
</evidence>
<dbReference type="InterPro" id="IPR017871">
    <property type="entry name" value="ABC_transporter-like_CS"/>
</dbReference>
<dbReference type="GO" id="GO:0016887">
    <property type="term" value="F:ATP hydrolysis activity"/>
    <property type="evidence" value="ECO:0007669"/>
    <property type="project" value="InterPro"/>
</dbReference>
<reference evidence="7" key="1">
    <citation type="submission" date="2016-02" db="EMBL/GenBank/DDBJ databases">
        <authorList>
            <person name="Rodrigo-Torres Lidia"/>
            <person name="Arahal R.David."/>
        </authorList>
    </citation>
    <scope>NUCLEOTIDE SEQUENCE [LARGE SCALE GENOMIC DNA]</scope>
    <source>
        <strain evidence="7">CECT 9029</strain>
    </source>
</reference>
<dbReference type="GO" id="GO:0005524">
    <property type="term" value="F:ATP binding"/>
    <property type="evidence" value="ECO:0007669"/>
    <property type="project" value="UniProtKB-KW"/>
</dbReference>
<name>A0A128F932_9GAMM</name>
<dbReference type="Pfam" id="PF00005">
    <property type="entry name" value="ABC_tran"/>
    <property type="match status" value="1"/>
</dbReference>
<dbReference type="GO" id="GO:0005886">
    <property type="term" value="C:plasma membrane"/>
    <property type="evidence" value="ECO:0007669"/>
    <property type="project" value="TreeGrafter"/>
</dbReference>
<protein>
    <submittedName>
        <fullName evidence="6">Macrolide export ATP-binding/permease protein MacB</fullName>
        <ecNumber evidence="6">3.6.3.-</ecNumber>
    </submittedName>
</protein>
<dbReference type="EMBL" id="FIZX01000002">
    <property type="protein sequence ID" value="CZF83010.1"/>
    <property type="molecule type" value="Genomic_DNA"/>
</dbReference>
<dbReference type="InterPro" id="IPR003439">
    <property type="entry name" value="ABC_transporter-like_ATP-bd"/>
</dbReference>
<evidence type="ECO:0000256" key="3">
    <source>
        <dbReference type="ARBA" id="ARBA00022840"/>
    </source>
</evidence>
<dbReference type="GO" id="GO:0022857">
    <property type="term" value="F:transmembrane transporter activity"/>
    <property type="evidence" value="ECO:0007669"/>
    <property type="project" value="TreeGrafter"/>
</dbReference>
<dbReference type="STRING" id="1796497.GCE9029_03577"/>
<accession>A0A128F932</accession>
<keyword evidence="6" id="KW-0378">Hydrolase</keyword>
<evidence type="ECO:0000259" key="5">
    <source>
        <dbReference type="PROSITE" id="PS50893"/>
    </source>
</evidence>
<organism evidence="6 7">
    <name type="scientific">Grimontia celer</name>
    <dbReference type="NCBI Taxonomy" id="1796497"/>
    <lineage>
        <taxon>Bacteria</taxon>
        <taxon>Pseudomonadati</taxon>
        <taxon>Pseudomonadota</taxon>
        <taxon>Gammaproteobacteria</taxon>
        <taxon>Vibrionales</taxon>
        <taxon>Vibrionaceae</taxon>
        <taxon>Grimontia</taxon>
    </lineage>
</organism>
<proteinExistence type="inferred from homology"/>
<dbReference type="SMART" id="SM00382">
    <property type="entry name" value="AAA"/>
    <property type="match status" value="1"/>
</dbReference>
<dbReference type="PROSITE" id="PS50893">
    <property type="entry name" value="ABC_TRANSPORTER_2"/>
    <property type="match status" value="1"/>
</dbReference>
<sequence length="230" mass="24808">MGVQQGLSLTMIKIESLHKSYFRGDTPLPIIRGVDLTIDQGEFVAIMGASGSGKSTLLNIIGCLDKADKGTYHLDGIGVHQTDDDGLAKLRSSLMGFIFQSFNLLSRRDALANVILPLVYQGTPSSQRQALAIAALERVGLADRATHLPNQLSGGQQQRVAIARALVNKPKLLIADEPTGALDSKTGQQVMDLFKELHSEGHTIVMVTHDAHLAQAADRVVHMRDGRIVV</sequence>
<evidence type="ECO:0000256" key="1">
    <source>
        <dbReference type="ARBA" id="ARBA00022448"/>
    </source>
</evidence>
<evidence type="ECO:0000256" key="2">
    <source>
        <dbReference type="ARBA" id="ARBA00022741"/>
    </source>
</evidence>
<dbReference type="InterPro" id="IPR015854">
    <property type="entry name" value="ABC_transpr_LolD-like"/>
</dbReference>
<dbReference type="SUPFAM" id="SSF52540">
    <property type="entry name" value="P-loop containing nucleoside triphosphate hydrolases"/>
    <property type="match status" value="1"/>
</dbReference>
<dbReference type="PANTHER" id="PTHR24220">
    <property type="entry name" value="IMPORT ATP-BINDING PROTEIN"/>
    <property type="match status" value="1"/>
</dbReference>
<dbReference type="InterPro" id="IPR017911">
    <property type="entry name" value="MacB-like_ATP-bd"/>
</dbReference>
<keyword evidence="1" id="KW-0813">Transport</keyword>
<dbReference type="Proteomes" id="UP000071641">
    <property type="component" value="Unassembled WGS sequence"/>
</dbReference>
<dbReference type="PROSITE" id="PS00211">
    <property type="entry name" value="ABC_TRANSPORTER_1"/>
    <property type="match status" value="1"/>
</dbReference>
<feature type="domain" description="ABC transporter" evidence="5">
    <location>
        <begin position="12"/>
        <end position="230"/>
    </location>
</feature>
<dbReference type="InterPro" id="IPR027417">
    <property type="entry name" value="P-loop_NTPase"/>
</dbReference>
<dbReference type="Gene3D" id="3.40.50.300">
    <property type="entry name" value="P-loop containing nucleotide triphosphate hydrolases"/>
    <property type="match status" value="1"/>
</dbReference>
<dbReference type="PANTHER" id="PTHR24220:SF86">
    <property type="entry name" value="ABC TRANSPORTER ABCH.1"/>
    <property type="match status" value="1"/>
</dbReference>